<dbReference type="EMBL" id="JADQDP010000002">
    <property type="protein sequence ID" value="MBF9141515.1"/>
    <property type="molecule type" value="Genomic_DNA"/>
</dbReference>
<organism evidence="1 2">
    <name type="scientific">Hymenobacter properus</name>
    <dbReference type="NCBI Taxonomy" id="2791026"/>
    <lineage>
        <taxon>Bacteria</taxon>
        <taxon>Pseudomonadati</taxon>
        <taxon>Bacteroidota</taxon>
        <taxon>Cytophagia</taxon>
        <taxon>Cytophagales</taxon>
        <taxon>Hymenobacteraceae</taxon>
        <taxon>Hymenobacter</taxon>
    </lineage>
</organism>
<dbReference type="RefSeq" id="WP_196285872.1">
    <property type="nucleotide sequence ID" value="NZ_JADQDP010000002.1"/>
</dbReference>
<dbReference type="NCBIfam" id="TIGR04183">
    <property type="entry name" value="Por_Secre_tail"/>
    <property type="match status" value="1"/>
</dbReference>
<accession>A0A931BCV4</accession>
<name>A0A931BCV4_9BACT</name>
<reference evidence="1 2" key="1">
    <citation type="submission" date="2020-11" db="EMBL/GenBank/DDBJ databases">
        <authorList>
            <person name="Kim M.K."/>
        </authorList>
    </citation>
    <scope>NUCLEOTIDE SEQUENCE [LARGE SCALE GENOMIC DNA]</scope>
    <source>
        <strain evidence="1 2">BT439</strain>
    </source>
</reference>
<evidence type="ECO:0000313" key="1">
    <source>
        <dbReference type="EMBL" id="MBF9141515.1"/>
    </source>
</evidence>
<protein>
    <submittedName>
        <fullName evidence="1">T9SS type A sorting domain-containing protein</fullName>
    </submittedName>
</protein>
<dbReference type="PANTHER" id="PTHR35580">
    <property type="entry name" value="CELL SURFACE GLYCOPROTEIN (S-LAYER PROTEIN)-LIKE PROTEIN"/>
    <property type="match status" value="1"/>
</dbReference>
<dbReference type="PANTHER" id="PTHR35580:SF1">
    <property type="entry name" value="PHYTASE-LIKE DOMAIN-CONTAINING PROTEIN"/>
    <property type="match status" value="1"/>
</dbReference>
<dbReference type="InterPro" id="IPR052918">
    <property type="entry name" value="Motility_Chemotaxis_Reg"/>
</dbReference>
<gene>
    <name evidence="1" type="ORF">I2I01_07700</name>
</gene>
<comment type="caution">
    <text evidence="1">The sequence shown here is derived from an EMBL/GenBank/DDBJ whole genome shotgun (WGS) entry which is preliminary data.</text>
</comment>
<proteinExistence type="predicted"/>
<keyword evidence="2" id="KW-1185">Reference proteome</keyword>
<dbReference type="InterPro" id="IPR026444">
    <property type="entry name" value="Secre_tail"/>
</dbReference>
<dbReference type="AlphaFoldDB" id="A0A931BCV4"/>
<sequence length="607" mass="61721">MKHIILLWIIVLLGTGVRAQVPVFDQVSVPANAVFGGVVAGAGSNIYGSRSAPDAQGNTYEAGTFYGSSAAFGPFSIAAPTQTFVAFRNAAGVYQWAVGASSNGTMRVNAFSADANGGVVIAGSFDGSTATFGPFTLTNSYVGIPNAYQRPDIFVAKLSATGTWLWAVRAGGATQTGAFDLVTDLLLDSAGNAYVSGTFDGPTAQFGSTVLTNAPQVRNDLTDVFVAKLNAAGAWQWAVQGGGPGNDEAPYLAFTAGGDLLVTGHLYNFTATFGTVTITNPTGGAFVAKLSPAGVWQWATSSSGNDPCGGTRIAQRALVDGQGNIYVMGSFSSTTATFGTTTLTNTPGPRISTSCAAPSDMFVAKLNASGAWQWAVRGGGSGSDSNQAVAIDAAGNAYLTGYFADSPASFGNTTLNNGSAMYSINNGPGTSYFKYNDVYVAKVNAAGVFEWAISAGGNTSDYGTGITMDAAGCLTVTGYFNSPTLRFGSLTLNNPAGTGGGYSPFSAHLSCQPLSAATAREAGAFALYPNPSRTGDATLTWQSAPGHQAARLLVYSALGQLVLEKGLAPSAAGTAHVTGLAAGVYLARLVDSTGGELGAAQRLVVQP</sequence>
<dbReference type="Proteomes" id="UP000645610">
    <property type="component" value="Unassembled WGS sequence"/>
</dbReference>
<evidence type="ECO:0000313" key="2">
    <source>
        <dbReference type="Proteomes" id="UP000645610"/>
    </source>
</evidence>